<evidence type="ECO:0000313" key="1">
    <source>
        <dbReference type="EMBL" id="MFH6605158.1"/>
    </source>
</evidence>
<organism evidence="1 2">
    <name type="scientific">Meishania litoralis</name>
    <dbReference type="NCBI Taxonomy" id="3434685"/>
    <lineage>
        <taxon>Bacteria</taxon>
        <taxon>Pseudomonadati</taxon>
        <taxon>Bacteroidota</taxon>
        <taxon>Flavobacteriia</taxon>
        <taxon>Flavobacteriales</taxon>
        <taxon>Flavobacteriaceae</taxon>
        <taxon>Meishania</taxon>
    </lineage>
</organism>
<comment type="caution">
    <text evidence="1">The sequence shown here is derived from an EMBL/GenBank/DDBJ whole genome shotgun (WGS) entry which is preliminary data.</text>
</comment>
<name>A0ACC7LMZ1_9FLAO</name>
<gene>
    <name evidence="1" type="ORF">ACEZ3G_16860</name>
</gene>
<keyword evidence="2" id="KW-1185">Reference proteome</keyword>
<proteinExistence type="predicted"/>
<protein>
    <submittedName>
        <fullName evidence="1">Uncharacterized protein</fullName>
    </submittedName>
</protein>
<sequence length="167" mass="18074">MGKYIFCGILFALLSCDDGNLQIETLDFDSIATINNCDAIEADKENVLFKINDDETLILTLPASALKNDTVGIVSAIPSQSKVVYRLFSDKVSKNYFCDAIPPIEPTVLDEIEATGGEVIITTTAIDTVTFSHKIELQGISLKTSDNSRITDLTISNFGTVTTSVAQ</sequence>
<dbReference type="EMBL" id="JBHFPV010000008">
    <property type="protein sequence ID" value="MFH6605158.1"/>
    <property type="molecule type" value="Genomic_DNA"/>
</dbReference>
<evidence type="ECO:0000313" key="2">
    <source>
        <dbReference type="Proteomes" id="UP001595191"/>
    </source>
</evidence>
<accession>A0ACC7LMZ1</accession>
<dbReference type="Proteomes" id="UP001595191">
    <property type="component" value="Unassembled WGS sequence"/>
</dbReference>
<reference evidence="1" key="1">
    <citation type="submission" date="2024-09" db="EMBL/GenBank/DDBJ databases">
        <authorList>
            <person name="Liu J."/>
        </authorList>
    </citation>
    <scope>NUCLEOTIDE SEQUENCE</scope>
    <source>
        <strain evidence="1">NBU2967</strain>
    </source>
</reference>